<evidence type="ECO:0000313" key="1">
    <source>
        <dbReference type="EMBL" id="SJL13328.1"/>
    </source>
</evidence>
<proteinExistence type="predicted"/>
<dbReference type="OrthoDB" id="10658263at2759"/>
<reference evidence="2" key="1">
    <citation type="journal article" date="2017" name="Nat. Ecol. Evol.">
        <title>Genome expansion and lineage-specific genetic innovations in the forest pathogenic fungi Armillaria.</title>
        <authorList>
            <person name="Sipos G."/>
            <person name="Prasanna A.N."/>
            <person name="Walter M.C."/>
            <person name="O'Connor E."/>
            <person name="Balint B."/>
            <person name="Krizsan K."/>
            <person name="Kiss B."/>
            <person name="Hess J."/>
            <person name="Varga T."/>
            <person name="Slot J."/>
            <person name="Riley R."/>
            <person name="Boka B."/>
            <person name="Rigling D."/>
            <person name="Barry K."/>
            <person name="Lee J."/>
            <person name="Mihaltcheva S."/>
            <person name="LaButti K."/>
            <person name="Lipzen A."/>
            <person name="Waldron R."/>
            <person name="Moloney N.M."/>
            <person name="Sperisen C."/>
            <person name="Kredics L."/>
            <person name="Vagvoelgyi C."/>
            <person name="Patrignani A."/>
            <person name="Fitzpatrick D."/>
            <person name="Nagy I."/>
            <person name="Doyle S."/>
            <person name="Anderson J.B."/>
            <person name="Grigoriev I.V."/>
            <person name="Gueldener U."/>
            <person name="Muensterkoetter M."/>
            <person name="Nagy L.G."/>
        </authorList>
    </citation>
    <scope>NUCLEOTIDE SEQUENCE [LARGE SCALE GENOMIC DNA]</scope>
    <source>
        <strain evidence="2">C18/9</strain>
    </source>
</reference>
<dbReference type="AlphaFoldDB" id="A0A284RX55"/>
<organism evidence="1 2">
    <name type="scientific">Armillaria ostoyae</name>
    <name type="common">Armillaria root rot fungus</name>
    <dbReference type="NCBI Taxonomy" id="47428"/>
    <lineage>
        <taxon>Eukaryota</taxon>
        <taxon>Fungi</taxon>
        <taxon>Dikarya</taxon>
        <taxon>Basidiomycota</taxon>
        <taxon>Agaricomycotina</taxon>
        <taxon>Agaricomycetes</taxon>
        <taxon>Agaricomycetidae</taxon>
        <taxon>Agaricales</taxon>
        <taxon>Marasmiineae</taxon>
        <taxon>Physalacriaceae</taxon>
        <taxon>Armillaria</taxon>
    </lineage>
</organism>
<dbReference type="EMBL" id="FUEG01000019">
    <property type="protein sequence ID" value="SJL13328.1"/>
    <property type="molecule type" value="Genomic_DNA"/>
</dbReference>
<dbReference type="Proteomes" id="UP000219338">
    <property type="component" value="Unassembled WGS sequence"/>
</dbReference>
<name>A0A284RX55_ARMOS</name>
<evidence type="ECO:0000313" key="2">
    <source>
        <dbReference type="Proteomes" id="UP000219338"/>
    </source>
</evidence>
<sequence length="138" mass="15998">MPPFSHVDTEPAHSRRYPWRQAQGRVDLGRVNIGLPISPRYSRHSVTFEREYGMATLMFLNDHSRRQDASATDGILHMVLFRIDKNDEGDGTPTSGDQAFWRYRKELKTYGWNTENQETFNVGRKNSTSLPRNRLLAT</sequence>
<gene>
    <name evidence="1" type="ORF">ARMOST_16768</name>
</gene>
<keyword evidence="2" id="KW-1185">Reference proteome</keyword>
<protein>
    <submittedName>
        <fullName evidence="1">Uncharacterized protein</fullName>
    </submittedName>
</protein>
<accession>A0A284RX55</accession>